<proteinExistence type="predicted"/>
<dbReference type="SUPFAM" id="SSF56436">
    <property type="entry name" value="C-type lectin-like"/>
    <property type="match status" value="1"/>
</dbReference>
<evidence type="ECO:0000259" key="1">
    <source>
        <dbReference type="Pfam" id="PF03781"/>
    </source>
</evidence>
<dbReference type="InterPro" id="IPR005532">
    <property type="entry name" value="SUMF_dom"/>
</dbReference>
<name>A0A948W3Y1_UNCEI</name>
<dbReference type="Gene3D" id="3.90.1580.10">
    <property type="entry name" value="paralog of FGE (formylglycine-generating enzyme)"/>
    <property type="match status" value="1"/>
</dbReference>
<dbReference type="InterPro" id="IPR042095">
    <property type="entry name" value="SUMF_sf"/>
</dbReference>
<dbReference type="Proteomes" id="UP000777784">
    <property type="component" value="Unassembled WGS sequence"/>
</dbReference>
<dbReference type="EMBL" id="JAHJDP010000066">
    <property type="protein sequence ID" value="MBU2691597.1"/>
    <property type="molecule type" value="Genomic_DNA"/>
</dbReference>
<dbReference type="InterPro" id="IPR051043">
    <property type="entry name" value="Sulfatase_Mod_Factor_Kinase"/>
</dbReference>
<dbReference type="GO" id="GO:0120147">
    <property type="term" value="F:formylglycine-generating oxidase activity"/>
    <property type="evidence" value="ECO:0007669"/>
    <property type="project" value="TreeGrafter"/>
</dbReference>
<dbReference type="PANTHER" id="PTHR23150:SF19">
    <property type="entry name" value="FORMYLGLYCINE-GENERATING ENZYME"/>
    <property type="match status" value="1"/>
</dbReference>
<evidence type="ECO:0000313" key="3">
    <source>
        <dbReference type="Proteomes" id="UP000777784"/>
    </source>
</evidence>
<dbReference type="Pfam" id="PF03781">
    <property type="entry name" value="FGE-sulfatase"/>
    <property type="match status" value="1"/>
</dbReference>
<protein>
    <submittedName>
        <fullName evidence="2">Formylglycine-generating enzyme family protein</fullName>
    </submittedName>
</protein>
<sequence>MRRAIMAIIGITILFGISASHGELRMRIHQGVSSNYYSVAEIDSVTFFDMFQLVTVPAGIFMMGDGEASCGLDEHEVTLTRDFYLGQHEVTNLEYLEMVQWAFDQGYVTATTVSLLDNLDGGTELLLDFNNSYSEIQFDGAGTFYLRQSPSNSAQYTYPDGYDPSAHPIQSASWYGAARFCDWLSLREGLPRAYAHTGDWACNNGDPYSAQGYRLPTDAEWEYAAQYDDERIYPWGNEPHNCNYANCNCISWTRPIGSFPDAPGLLTLSDMAGNVYEWCNDWWLCELGTTPVTDPVDAGSGNYRVIRGGSWNASSTEELRCSYRSGGTPSYPYRTKFGFRLARTVNP</sequence>
<feature type="domain" description="Sulfatase-modifying factor enzyme-like" evidence="1">
    <location>
        <begin position="52"/>
        <end position="343"/>
    </location>
</feature>
<gene>
    <name evidence="2" type="ORF">KJ970_11775</name>
</gene>
<dbReference type="AlphaFoldDB" id="A0A948W3Y1"/>
<organism evidence="2 3">
    <name type="scientific">Eiseniibacteriota bacterium</name>
    <dbReference type="NCBI Taxonomy" id="2212470"/>
    <lineage>
        <taxon>Bacteria</taxon>
        <taxon>Candidatus Eiseniibacteriota</taxon>
    </lineage>
</organism>
<reference evidence="2" key="1">
    <citation type="submission" date="2021-05" db="EMBL/GenBank/DDBJ databases">
        <title>Energy efficiency and biological interactions define the core microbiome of deep oligotrophic groundwater.</title>
        <authorList>
            <person name="Mehrshad M."/>
            <person name="Lopez-Fernandez M."/>
            <person name="Bell E."/>
            <person name="Bernier-Latmani R."/>
            <person name="Bertilsson S."/>
            <person name="Dopson M."/>
        </authorList>
    </citation>
    <scope>NUCLEOTIDE SEQUENCE</scope>
    <source>
        <strain evidence="2">Modern_marine.mb.64</strain>
    </source>
</reference>
<evidence type="ECO:0000313" key="2">
    <source>
        <dbReference type="EMBL" id="MBU2691597.1"/>
    </source>
</evidence>
<accession>A0A948W3Y1</accession>
<comment type="caution">
    <text evidence="2">The sequence shown here is derived from an EMBL/GenBank/DDBJ whole genome shotgun (WGS) entry which is preliminary data.</text>
</comment>
<dbReference type="InterPro" id="IPR016187">
    <property type="entry name" value="CTDL_fold"/>
</dbReference>
<dbReference type="PANTHER" id="PTHR23150">
    <property type="entry name" value="SULFATASE MODIFYING FACTOR 1, 2"/>
    <property type="match status" value="1"/>
</dbReference>